<reference evidence="1 2" key="1">
    <citation type="submission" date="2015-06" db="EMBL/GenBank/DDBJ databases">
        <title>Genome sequence of Pseudoalteromonas aliena.</title>
        <authorList>
            <person name="Xie B.-B."/>
            <person name="Rong J.-C."/>
            <person name="Qin Q.-L."/>
            <person name="Zhang Y.-Z."/>
        </authorList>
    </citation>
    <scope>NUCLEOTIDE SEQUENCE [LARGE SCALE GENOMIC DNA]</scope>
    <source>
        <strain evidence="1 2">SW19</strain>
    </source>
</reference>
<sequence length="37" mass="4493">MRLTQGNYSNYMYFLHTKMNKRFNLGCDLNQVNNSLY</sequence>
<dbReference type="EMBL" id="AQGU01000025">
    <property type="protein sequence ID" value="MBE0359242.1"/>
    <property type="molecule type" value="Genomic_DNA"/>
</dbReference>
<keyword evidence="2" id="KW-1185">Reference proteome</keyword>
<organism evidence="1 2">
    <name type="scientific">Pseudoalteromonas aliena SW19</name>
    <dbReference type="NCBI Taxonomy" id="1314866"/>
    <lineage>
        <taxon>Bacteria</taxon>
        <taxon>Pseudomonadati</taxon>
        <taxon>Pseudomonadota</taxon>
        <taxon>Gammaproteobacteria</taxon>
        <taxon>Alteromonadales</taxon>
        <taxon>Pseudoalteromonadaceae</taxon>
        <taxon>Pseudoalteromonas</taxon>
    </lineage>
</organism>
<evidence type="ECO:0000313" key="2">
    <source>
        <dbReference type="Proteomes" id="UP000648482"/>
    </source>
</evidence>
<gene>
    <name evidence="1" type="ORF">PALI_a0475</name>
</gene>
<accession>A0ABR9DY18</accession>
<proteinExistence type="predicted"/>
<evidence type="ECO:0000313" key="1">
    <source>
        <dbReference type="EMBL" id="MBE0359242.1"/>
    </source>
</evidence>
<dbReference type="Proteomes" id="UP000648482">
    <property type="component" value="Unassembled WGS sequence"/>
</dbReference>
<protein>
    <submittedName>
        <fullName evidence="1">Uncharacterized protein</fullName>
    </submittedName>
</protein>
<comment type="caution">
    <text evidence="1">The sequence shown here is derived from an EMBL/GenBank/DDBJ whole genome shotgun (WGS) entry which is preliminary data.</text>
</comment>
<name>A0ABR9DY18_9GAMM</name>